<proteinExistence type="predicted"/>
<protein>
    <submittedName>
        <fullName evidence="2">Uncharacterized protein</fullName>
    </submittedName>
</protein>
<keyword evidence="1" id="KW-1185">Reference proteome</keyword>
<sequence length="154" mass="17640">MIENLIIEEGQIASWDGKTLIITLGDLGRCKANAGHCILDDRVAIWDGTAIENFFLFELKNIYKVKISGNNMILPFYCNDHLWQEMAIFFRNFLGSSCEVLFSPVGAPDNGISRQMQQTDERYTVPVELFVKLYLLFSCRCICHFQDMLRDSNG</sequence>
<name>A0A915HIS2_ROMCU</name>
<organism evidence="1 2">
    <name type="scientific">Romanomermis culicivorax</name>
    <name type="common">Nematode worm</name>
    <dbReference type="NCBI Taxonomy" id="13658"/>
    <lineage>
        <taxon>Eukaryota</taxon>
        <taxon>Metazoa</taxon>
        <taxon>Ecdysozoa</taxon>
        <taxon>Nematoda</taxon>
        <taxon>Enoplea</taxon>
        <taxon>Dorylaimia</taxon>
        <taxon>Mermithida</taxon>
        <taxon>Mermithoidea</taxon>
        <taxon>Mermithidae</taxon>
        <taxon>Romanomermis</taxon>
    </lineage>
</organism>
<dbReference type="Proteomes" id="UP000887565">
    <property type="component" value="Unplaced"/>
</dbReference>
<dbReference type="AlphaFoldDB" id="A0A915HIS2"/>
<evidence type="ECO:0000313" key="2">
    <source>
        <dbReference type="WBParaSite" id="nRc.2.0.1.t01543-RA"/>
    </source>
</evidence>
<accession>A0A915HIS2</accession>
<dbReference type="WBParaSite" id="nRc.2.0.1.t01543-RA">
    <property type="protein sequence ID" value="nRc.2.0.1.t01543-RA"/>
    <property type="gene ID" value="nRc.2.0.1.g01543"/>
</dbReference>
<reference evidence="2" key="1">
    <citation type="submission" date="2022-11" db="UniProtKB">
        <authorList>
            <consortium name="WormBaseParasite"/>
        </authorList>
    </citation>
    <scope>IDENTIFICATION</scope>
</reference>
<evidence type="ECO:0000313" key="1">
    <source>
        <dbReference type="Proteomes" id="UP000887565"/>
    </source>
</evidence>